<evidence type="ECO:0000313" key="1">
    <source>
        <dbReference type="EMBL" id="QFG07705.1"/>
    </source>
</evidence>
<reference evidence="1 2" key="1">
    <citation type="submission" date="2019-05" db="EMBL/GenBank/DDBJ databases">
        <title>Whole genome sequence analysis of broad host range Salmonella enterica bacteriophages.</title>
        <authorList>
            <person name="Bhandare S.G."/>
            <person name="Colavecchio A."/>
            <person name="Emond-Rheault J.-G."/>
            <person name="Hamel J."/>
            <person name="Kukavica-Ibrulj I."/>
            <person name="Boyle B."/>
            <person name="Levesque R.C."/>
            <person name="Goodridge L."/>
        </authorList>
    </citation>
    <scope>NUCLEOTIDE SEQUENCE [LARGE SCALE GENOMIC DNA]</scope>
</reference>
<evidence type="ECO:0000313" key="2">
    <source>
        <dbReference type="Proteomes" id="UP000327388"/>
    </source>
</evidence>
<proteinExistence type="predicted"/>
<dbReference type="RefSeq" id="YP_009848178.1">
    <property type="nucleotide sequence ID" value="NC_048781.1"/>
</dbReference>
<keyword evidence="2" id="KW-1185">Reference proteome</keyword>
<accession>A0A5J6TB19</accession>
<dbReference type="EMBL" id="MK947459">
    <property type="protein sequence ID" value="QFG07705.1"/>
    <property type="molecule type" value="Genomic_DNA"/>
</dbReference>
<organism evidence="1 2">
    <name type="scientific">Salmonella phage vB_SenS_SB13</name>
    <dbReference type="NCBI Taxonomy" id="2591135"/>
    <lineage>
        <taxon>Viruses</taxon>
        <taxon>Duplodnaviria</taxon>
        <taxon>Heunggongvirae</taxon>
        <taxon>Uroviricota</taxon>
        <taxon>Caudoviricetes</taxon>
        <taxon>Demerecviridae</taxon>
        <taxon>Markadamsvirinae</taxon>
        <taxon>Epseptimavirus</taxon>
        <taxon>Epseptimavirus SB13</taxon>
    </lineage>
</organism>
<dbReference type="GeneID" id="55618596"/>
<dbReference type="KEGG" id="vg:55618596"/>
<protein>
    <submittedName>
        <fullName evidence="1">Uncharacterized protein</fullName>
    </submittedName>
</protein>
<name>A0A5J6TB19_9CAUD</name>
<sequence>MPPPEGLVMFLVIFIKLLVDLSCRSVSYATSQ</sequence>
<dbReference type="Proteomes" id="UP000327388">
    <property type="component" value="Segment"/>
</dbReference>